<evidence type="ECO:0000313" key="6">
    <source>
        <dbReference type="Proteomes" id="UP001216390"/>
    </source>
</evidence>
<keyword evidence="3" id="KW-1133">Transmembrane helix</keyword>
<dbReference type="Proteomes" id="UP001216390">
    <property type="component" value="Chromosome"/>
</dbReference>
<dbReference type="Pfam" id="PF01645">
    <property type="entry name" value="Glu_synthase"/>
    <property type="match status" value="1"/>
</dbReference>
<dbReference type="GO" id="GO:0015930">
    <property type="term" value="F:glutamate synthase activity"/>
    <property type="evidence" value="ECO:0007669"/>
    <property type="project" value="InterPro"/>
</dbReference>
<organism evidence="5 6">
    <name type="scientific">Iamia majanohamensis</name>
    <dbReference type="NCBI Taxonomy" id="467976"/>
    <lineage>
        <taxon>Bacteria</taxon>
        <taxon>Bacillati</taxon>
        <taxon>Actinomycetota</taxon>
        <taxon>Acidimicrobiia</taxon>
        <taxon>Acidimicrobiales</taxon>
        <taxon>Iamiaceae</taxon>
        <taxon>Iamia</taxon>
    </lineage>
</organism>
<comment type="similarity">
    <text evidence="1 2">Belongs to the glutamate synthase family.</text>
</comment>
<dbReference type="EMBL" id="CP116942">
    <property type="protein sequence ID" value="WCO68142.1"/>
    <property type="molecule type" value="Genomic_DNA"/>
</dbReference>
<dbReference type="InterPro" id="IPR002932">
    <property type="entry name" value="Glu_synthdom"/>
</dbReference>
<dbReference type="SUPFAM" id="SSF51395">
    <property type="entry name" value="FMN-linked oxidoreductases"/>
    <property type="match status" value="1"/>
</dbReference>
<reference evidence="5" key="1">
    <citation type="submission" date="2023-01" db="EMBL/GenBank/DDBJ databases">
        <title>The diversity of Class Acidimicrobiia in South China Sea sediment environments and the proposal of Iamia marina sp. nov., a novel species of the genus Iamia.</title>
        <authorList>
            <person name="He Y."/>
            <person name="Tian X."/>
        </authorList>
    </citation>
    <scope>NUCLEOTIDE SEQUENCE</scope>
    <source>
        <strain evidence="5">DSM 19957</strain>
    </source>
</reference>
<evidence type="ECO:0000256" key="1">
    <source>
        <dbReference type="ARBA" id="ARBA00009716"/>
    </source>
</evidence>
<accession>A0AAE9Y7T9</accession>
<dbReference type="RefSeq" id="WP_272737659.1">
    <property type="nucleotide sequence ID" value="NZ_CP116942.1"/>
</dbReference>
<dbReference type="InterPro" id="IPR024188">
    <property type="entry name" value="GltB"/>
</dbReference>
<dbReference type="InterPro" id="IPR027283">
    <property type="entry name" value="YerD"/>
</dbReference>
<dbReference type="KEGG" id="ima:PO878_05315"/>
<dbReference type="AlphaFoldDB" id="A0AAE9Y7T9"/>
<feature type="transmembrane region" description="Helical" evidence="3">
    <location>
        <begin position="9"/>
        <end position="25"/>
    </location>
</feature>
<evidence type="ECO:0000256" key="3">
    <source>
        <dbReference type="SAM" id="Phobius"/>
    </source>
</evidence>
<keyword evidence="3" id="KW-0812">Transmembrane</keyword>
<dbReference type="PIRSF" id="PIRSF500060">
    <property type="entry name" value="UCP500060"/>
    <property type="match status" value="1"/>
</dbReference>
<feature type="domain" description="Glutamate synthase" evidence="4">
    <location>
        <begin position="159"/>
        <end position="475"/>
    </location>
</feature>
<dbReference type="PANTHER" id="PTHR43819">
    <property type="entry name" value="ARCHAEAL-TYPE GLUTAMATE SYNTHASE [NADPH]"/>
    <property type="match status" value="1"/>
</dbReference>
<dbReference type="PIRSF" id="PIRSF006429">
    <property type="entry name" value="GOGAT_lg_2"/>
    <property type="match status" value="1"/>
</dbReference>
<evidence type="ECO:0000256" key="2">
    <source>
        <dbReference type="PIRNR" id="PIRNR006429"/>
    </source>
</evidence>
<sequence>MIENARTKVFWGMLVLAVLVLPLALVSPWFLLLEVVLVPLVLLGVWDLAQTRHSILRNYPIVGHLRFVFEDMGPELHQYLVENDTDGRPFDRDTRSLMYERAKGVPDQKPFGTELDVYGTGYTWMTHSVAPHPMIDEPERNMRITVGGPHCAQPYSSSVLNISAMSFGALGHAAVRAMNLGAKKGGFAHDTGEGGLSKYHRENGGDLIWQVGTGYFGCRTPDGDFSPELFQETAALEQVKMIEIKVSQGAKPGHGGILPGAKVTEEIAEARLVPAGQDVLSPTYHKAFSTPREMMSFITQLRELSGGKPVGFKICIGYPIEIASIVKAMVETGVVPDFIVVDGGEGGTGAAPLEFSDALGAPLIEGLMIVQNVMVGAGLRDQVKIGASGKLVSASAMARAMALGADWCNSARGFMFAVGCIQSQRCHTNRCPVGVTTQNEKLQRALVVPDKAERVHGFHRHTVHALAEMVAAMGLDHTAELRPDHVLQRVSTTEVRSFTEIHQPFTPGQLLDGTAPARFQDIWDRASADDFRPSVGAA</sequence>
<evidence type="ECO:0000259" key="4">
    <source>
        <dbReference type="Pfam" id="PF01645"/>
    </source>
</evidence>
<gene>
    <name evidence="5" type="ORF">PO878_05315</name>
</gene>
<name>A0AAE9Y7T9_9ACTN</name>
<keyword evidence="3" id="KW-0472">Membrane</keyword>
<dbReference type="Gene3D" id="3.20.20.70">
    <property type="entry name" value="Aldolase class I"/>
    <property type="match status" value="1"/>
</dbReference>
<protein>
    <submittedName>
        <fullName evidence="5">FMN-binding glutamate synthase family protein</fullName>
    </submittedName>
</protein>
<dbReference type="PANTHER" id="PTHR43819:SF1">
    <property type="entry name" value="ARCHAEAL-TYPE GLUTAMATE SYNTHASE [NADPH]"/>
    <property type="match status" value="1"/>
</dbReference>
<evidence type="ECO:0000313" key="5">
    <source>
        <dbReference type="EMBL" id="WCO68142.1"/>
    </source>
</evidence>
<proteinExistence type="inferred from homology"/>
<keyword evidence="6" id="KW-1185">Reference proteome</keyword>
<dbReference type="CDD" id="cd02808">
    <property type="entry name" value="GltS_FMN"/>
    <property type="match status" value="1"/>
</dbReference>
<dbReference type="GO" id="GO:0006537">
    <property type="term" value="P:glutamate biosynthetic process"/>
    <property type="evidence" value="ECO:0007669"/>
    <property type="project" value="InterPro"/>
</dbReference>
<dbReference type="InterPro" id="IPR013785">
    <property type="entry name" value="Aldolase_TIM"/>
</dbReference>